<evidence type="ECO:0000259" key="6">
    <source>
        <dbReference type="PROSITE" id="PS50056"/>
    </source>
</evidence>
<dbReference type="Pfam" id="PF12894">
    <property type="entry name" value="ANAPC4_WD40"/>
    <property type="match status" value="1"/>
</dbReference>
<dbReference type="SUPFAM" id="SSF50978">
    <property type="entry name" value="WD40 repeat-like"/>
    <property type="match status" value="1"/>
</dbReference>
<dbReference type="EMBL" id="JAVFWL010000003">
    <property type="protein sequence ID" value="KAK6746393.1"/>
    <property type="molecule type" value="Genomic_DNA"/>
</dbReference>
<dbReference type="PROSITE" id="PS50054">
    <property type="entry name" value="TYR_PHOSPHATASE_DUAL"/>
    <property type="match status" value="1"/>
</dbReference>
<name>A0ABR1D8S3_NECAM</name>
<evidence type="ECO:0000256" key="3">
    <source>
        <dbReference type="SAM" id="Coils"/>
    </source>
</evidence>
<dbReference type="PROSITE" id="PS50056">
    <property type="entry name" value="TYR_PHOSPHATASE_2"/>
    <property type="match status" value="1"/>
</dbReference>
<evidence type="ECO:0000313" key="8">
    <source>
        <dbReference type="Proteomes" id="UP001303046"/>
    </source>
</evidence>
<accession>A0ABR1D8S3</accession>
<gene>
    <name evidence="7" type="primary">Necator_chrIII.g13244</name>
    <name evidence="7" type="ORF">RB195_012477</name>
</gene>
<dbReference type="InterPro" id="IPR024977">
    <property type="entry name" value="Apc4-like_WD40_dom"/>
</dbReference>
<dbReference type="InterPro" id="IPR036322">
    <property type="entry name" value="WD40_repeat_dom_sf"/>
</dbReference>
<dbReference type="InterPro" id="IPR020422">
    <property type="entry name" value="TYR_PHOSPHATASE_DUAL_dom"/>
</dbReference>
<dbReference type="InterPro" id="IPR029021">
    <property type="entry name" value="Prot-tyrosine_phosphatase-like"/>
</dbReference>
<keyword evidence="3" id="KW-0175">Coiled coil</keyword>
<dbReference type="Gene3D" id="3.90.190.10">
    <property type="entry name" value="Protein tyrosine phosphatase superfamily"/>
    <property type="match status" value="1"/>
</dbReference>
<feature type="compositionally biased region" description="Polar residues" evidence="4">
    <location>
        <begin position="255"/>
        <end position="292"/>
    </location>
</feature>
<reference evidence="7 8" key="1">
    <citation type="submission" date="2023-08" db="EMBL/GenBank/DDBJ databases">
        <title>A Necator americanus chromosomal reference genome.</title>
        <authorList>
            <person name="Ilik V."/>
            <person name="Petrzelkova K.J."/>
            <person name="Pardy F."/>
            <person name="Fuh T."/>
            <person name="Niatou-Singa F.S."/>
            <person name="Gouil Q."/>
            <person name="Baker L."/>
            <person name="Ritchie M.E."/>
            <person name="Jex A.R."/>
            <person name="Gazzola D."/>
            <person name="Li H."/>
            <person name="Toshio Fujiwara R."/>
            <person name="Zhan B."/>
            <person name="Aroian R.V."/>
            <person name="Pafco B."/>
            <person name="Schwarz E.M."/>
        </authorList>
    </citation>
    <scope>NUCLEOTIDE SEQUENCE [LARGE SCALE GENOMIC DNA]</scope>
    <source>
        <strain evidence="7 8">Aroian</strain>
        <tissue evidence="7">Whole animal</tissue>
    </source>
</reference>
<dbReference type="InterPro" id="IPR003595">
    <property type="entry name" value="Tyr_Pase_cat"/>
</dbReference>
<feature type="compositionally biased region" description="Basic and acidic residues" evidence="4">
    <location>
        <begin position="186"/>
        <end position="200"/>
    </location>
</feature>
<dbReference type="Gene3D" id="2.130.10.10">
    <property type="entry name" value="YVTN repeat-like/Quinoprotein amine dehydrogenase"/>
    <property type="match status" value="1"/>
</dbReference>
<dbReference type="SMART" id="SM00404">
    <property type="entry name" value="PTPc_motif"/>
    <property type="match status" value="1"/>
</dbReference>
<dbReference type="Pfam" id="PF00782">
    <property type="entry name" value="DSPc"/>
    <property type="match status" value="1"/>
</dbReference>
<keyword evidence="2" id="KW-0904">Protein phosphatase</keyword>
<dbReference type="InterPro" id="IPR015943">
    <property type="entry name" value="WD40/YVTN_repeat-like_dom_sf"/>
</dbReference>
<evidence type="ECO:0000256" key="4">
    <source>
        <dbReference type="SAM" id="MobiDB-lite"/>
    </source>
</evidence>
<dbReference type="InterPro" id="IPR016130">
    <property type="entry name" value="Tyr_Pase_AS"/>
</dbReference>
<keyword evidence="8" id="KW-1185">Reference proteome</keyword>
<dbReference type="PROSITE" id="PS00383">
    <property type="entry name" value="TYR_PHOSPHATASE_1"/>
    <property type="match status" value="1"/>
</dbReference>
<feature type="domain" description="Tyrosine-protein phosphatase" evidence="5">
    <location>
        <begin position="32"/>
        <end position="191"/>
    </location>
</feature>
<evidence type="ECO:0000256" key="2">
    <source>
        <dbReference type="ARBA" id="ARBA00022912"/>
    </source>
</evidence>
<dbReference type="InterPro" id="IPR051029">
    <property type="entry name" value="mRNA_Capping_Enz/RNA_Phosphat"/>
</dbReference>
<dbReference type="SMART" id="SM00195">
    <property type="entry name" value="DSPc"/>
    <property type="match status" value="1"/>
</dbReference>
<dbReference type="InterPro" id="IPR000387">
    <property type="entry name" value="Tyr_Pase_dom"/>
</dbReference>
<dbReference type="PANTHER" id="PTHR10367:SF27">
    <property type="entry name" value="TYROSINE-PROTEIN PHOSPHATASE F54C8.4-RELATED"/>
    <property type="match status" value="1"/>
</dbReference>
<organism evidence="7 8">
    <name type="scientific">Necator americanus</name>
    <name type="common">Human hookworm</name>
    <dbReference type="NCBI Taxonomy" id="51031"/>
    <lineage>
        <taxon>Eukaryota</taxon>
        <taxon>Metazoa</taxon>
        <taxon>Ecdysozoa</taxon>
        <taxon>Nematoda</taxon>
        <taxon>Chromadorea</taxon>
        <taxon>Rhabditida</taxon>
        <taxon>Rhabditina</taxon>
        <taxon>Rhabditomorpha</taxon>
        <taxon>Strongyloidea</taxon>
        <taxon>Ancylostomatidae</taxon>
        <taxon>Bunostominae</taxon>
        <taxon>Necator</taxon>
    </lineage>
</organism>
<feature type="compositionally biased region" description="Acidic residues" evidence="4">
    <location>
        <begin position="293"/>
        <end position="308"/>
    </location>
</feature>
<keyword evidence="1" id="KW-0378">Hydrolase</keyword>
<feature type="compositionally biased region" description="Basic residues" evidence="4">
    <location>
        <begin position="201"/>
        <end position="210"/>
    </location>
</feature>
<evidence type="ECO:0008006" key="9">
    <source>
        <dbReference type="Google" id="ProtNLM"/>
    </source>
</evidence>
<sequence>MVRVCRVVPKEWTRYSPLGTVIPRTRFIVFKTPLNDRLLTKVDRTQRFTVWNLMWMLAERGLRLGLVVDLTDTDRYYDKDEIEGLCIQYQKISCPGRGFVERTECVSEFNKAIQDYIDKTDDEEALIGVHCTNGVNRSGYLICRFLIERLGWSSHEALDAFERARGYPIEKGSYVQALHKAAIDARNKRDLSDSDSEDHRRKSKKSKRKREKDEAASFSDSASQMGNIMQQFFAQLQGAHQAAESGNGSGYDGSPAQSGSYASPAQQHWAYQSKPQTHVKNASYTDSPVDQTVQDEEMEEGEDMEGTEEMEHGAEQPQVKSTAQKRRDRRQRMKNMLSVMKRGRFHEIQEMQPSMGINVMPFDLQQQRKQYRAPFKIHFVQWNPCSDLLALASRKGEVMVKRNAWKRCWKVNVSELTAFPEPQCSKPASVESITWSPDGAMLAVAMSDGHLHLIEAEEGIVRWSRSLGPSSCAQRMRWFWSGSPPPVKMEWIKDWPMYDEVKAAASIFGNADDILDERISKTLLYENLYRKSLKGTILFMIRDDLVVLALAGGLVPVTEIRLVEKIAHLKLDVISIYDVLYSQKDGLTIAVTDYGPRPKLDDMDRDSVCKRTSARLSGENVADPLKGEDFSAEKRFGVPVFVPEAVNCPHTHLINIDFKLENEKLLWELLLRFLKMYHCLLHFTYSVEMSKKDWESESKIFANRLNSSARDLHIGVSLLNSLLGGTPGPLADRWLERTLGVVGIHSMQEFVDKRFSGLVAFLRGQVSASARSLAFQMDQFRELVKEMQEEATDYETITLSQDGNASVNLALGKQLTSSVLIPDVSADCVFDAVDAATCKAILDRLHDDGIKVQVKCEEMTLAATSNLRELSQLVRWMSLLTPLLKNSKRPAQVIEQNRKWDVAQLLEYLVGTFVTELGERECLTKSLFKIEEILKEMRAEETKENFDEDELMRDVAEECSPIKERDDRSLGELLAAGRKGNTPVLDSPMCGISETSTSHSSQSARPVHSEYVLDKVHTFWREGLDKATLDLLGERFALDGVREVINSTTKSLQTVVKEVIHLVQASSLLAVQNNTNMNVKWMYELASDASHCGFDSVGLSTFRWSDPKDHDAYERRLFNAKEKNMEGAICVSTVSRDGLTCEYLLPHACGKLKAGIQQEISLAVVMQPGGFVETTPVQSEMAQRMDQSPDDGLLQLVTDENVIFGNIVKFLSVDMFAGGYAYTLATFKSEGGEINRLMRKHPAIDIWFVHSGLLSEISESVMLSTDRKQGCIISEEGTRIALFRVQNTSSEEQQSTLLTEAPSHRPALQLLPHHHMRYNYSSSYSENWVSDCAPRFIQKLCPRPAN</sequence>
<evidence type="ECO:0000256" key="1">
    <source>
        <dbReference type="ARBA" id="ARBA00022801"/>
    </source>
</evidence>
<protein>
    <recommendedName>
        <fullName evidence="9">Tyrosine specific protein phosphatases domain-containing protein</fullName>
    </recommendedName>
</protein>
<feature type="region of interest" description="Disordered" evidence="4">
    <location>
        <begin position="236"/>
        <end position="330"/>
    </location>
</feature>
<proteinExistence type="predicted"/>
<feature type="coiled-coil region" evidence="3">
    <location>
        <begin position="770"/>
        <end position="797"/>
    </location>
</feature>
<dbReference type="PANTHER" id="PTHR10367">
    <property type="entry name" value="MRNA-CAPPING ENZYME"/>
    <property type="match status" value="1"/>
</dbReference>
<evidence type="ECO:0000259" key="5">
    <source>
        <dbReference type="PROSITE" id="PS50054"/>
    </source>
</evidence>
<feature type="domain" description="Tyrosine specific protein phosphatases" evidence="6">
    <location>
        <begin position="107"/>
        <end position="176"/>
    </location>
</feature>
<dbReference type="SUPFAM" id="SSF52799">
    <property type="entry name" value="(Phosphotyrosine protein) phosphatases II"/>
    <property type="match status" value="1"/>
</dbReference>
<comment type="caution">
    <text evidence="7">The sequence shown here is derived from an EMBL/GenBank/DDBJ whole genome shotgun (WGS) entry which is preliminary data.</text>
</comment>
<dbReference type="Proteomes" id="UP001303046">
    <property type="component" value="Unassembled WGS sequence"/>
</dbReference>
<feature type="region of interest" description="Disordered" evidence="4">
    <location>
        <begin position="186"/>
        <end position="224"/>
    </location>
</feature>
<evidence type="ECO:0000313" key="7">
    <source>
        <dbReference type="EMBL" id="KAK6746393.1"/>
    </source>
</evidence>
<dbReference type="InterPro" id="IPR000340">
    <property type="entry name" value="Dual-sp_phosphatase_cat-dom"/>
</dbReference>